<dbReference type="InterPro" id="IPR036047">
    <property type="entry name" value="F-box-like_dom_sf"/>
</dbReference>
<evidence type="ECO:0000256" key="1">
    <source>
        <dbReference type="SAM" id="MobiDB-lite"/>
    </source>
</evidence>
<dbReference type="Pfam" id="PF00646">
    <property type="entry name" value="F-box"/>
    <property type="match status" value="1"/>
</dbReference>
<evidence type="ECO:0000313" key="5">
    <source>
        <dbReference type="Proteomes" id="UP000244336"/>
    </source>
</evidence>
<evidence type="ECO:0000259" key="2">
    <source>
        <dbReference type="Pfam" id="PF00646"/>
    </source>
</evidence>
<feature type="domain" description="DUF7595" evidence="3">
    <location>
        <begin position="206"/>
        <end position="333"/>
    </location>
</feature>
<protein>
    <recommendedName>
        <fullName evidence="6">F-box domain-containing protein</fullName>
    </recommendedName>
</protein>
<feature type="compositionally biased region" description="Basic and acidic residues" evidence="1">
    <location>
        <begin position="170"/>
        <end position="179"/>
    </location>
</feature>
<evidence type="ECO:0000313" key="4">
    <source>
        <dbReference type="EMBL" id="PUZ63343.1"/>
    </source>
</evidence>
<evidence type="ECO:0008006" key="6">
    <source>
        <dbReference type="Google" id="ProtNLM"/>
    </source>
</evidence>
<evidence type="ECO:0000259" key="3">
    <source>
        <dbReference type="Pfam" id="PF24523"/>
    </source>
</evidence>
<gene>
    <name evidence="4" type="ORF">GQ55_3G060100</name>
</gene>
<reference evidence="4 5" key="1">
    <citation type="submission" date="2018-04" db="EMBL/GenBank/DDBJ databases">
        <title>WGS assembly of Panicum hallii var. hallii HAL2.</title>
        <authorList>
            <person name="Lovell J."/>
            <person name="Jenkins J."/>
            <person name="Lowry D."/>
            <person name="Mamidi S."/>
            <person name="Sreedasyam A."/>
            <person name="Weng X."/>
            <person name="Barry K."/>
            <person name="Bonette J."/>
            <person name="Campitelli B."/>
            <person name="Daum C."/>
            <person name="Gordon S."/>
            <person name="Gould B."/>
            <person name="Lipzen A."/>
            <person name="MacQueen A."/>
            <person name="Palacio-Mejia J."/>
            <person name="Plott C."/>
            <person name="Shakirov E."/>
            <person name="Shu S."/>
            <person name="Yoshinaga Y."/>
            <person name="Zane M."/>
            <person name="Rokhsar D."/>
            <person name="Grimwood J."/>
            <person name="Schmutz J."/>
            <person name="Juenger T."/>
        </authorList>
    </citation>
    <scope>NUCLEOTIDE SEQUENCE [LARGE SCALE GENOMIC DNA]</scope>
    <source>
        <strain evidence="5">cv. HAL2</strain>
    </source>
</reference>
<accession>A0A2T7E698</accession>
<dbReference type="Gramene" id="PUZ63343">
    <property type="protein sequence ID" value="PUZ63343"/>
    <property type="gene ID" value="GQ55_3G060100"/>
</dbReference>
<dbReference type="PANTHER" id="PTHR35828">
    <property type="entry name" value="OS08G0203800 PROTEIN-RELATED"/>
    <property type="match status" value="1"/>
</dbReference>
<dbReference type="EMBL" id="CM009751">
    <property type="protein sequence ID" value="PUZ63343.1"/>
    <property type="molecule type" value="Genomic_DNA"/>
</dbReference>
<dbReference type="Pfam" id="PF24523">
    <property type="entry name" value="DUF7595"/>
    <property type="match status" value="1"/>
</dbReference>
<name>A0A2T7E698_9POAL</name>
<proteinExistence type="predicted"/>
<organism evidence="4 5">
    <name type="scientific">Panicum hallii var. hallii</name>
    <dbReference type="NCBI Taxonomy" id="1504633"/>
    <lineage>
        <taxon>Eukaryota</taxon>
        <taxon>Viridiplantae</taxon>
        <taxon>Streptophyta</taxon>
        <taxon>Embryophyta</taxon>
        <taxon>Tracheophyta</taxon>
        <taxon>Spermatophyta</taxon>
        <taxon>Magnoliopsida</taxon>
        <taxon>Liliopsida</taxon>
        <taxon>Poales</taxon>
        <taxon>Poaceae</taxon>
        <taxon>PACMAD clade</taxon>
        <taxon>Panicoideae</taxon>
        <taxon>Panicodae</taxon>
        <taxon>Paniceae</taxon>
        <taxon>Panicinae</taxon>
        <taxon>Panicum</taxon>
        <taxon>Panicum sect. Panicum</taxon>
    </lineage>
</organism>
<dbReference type="InterPro" id="IPR056016">
    <property type="entry name" value="DUF7595"/>
</dbReference>
<feature type="region of interest" description="Disordered" evidence="1">
    <location>
        <begin position="164"/>
        <end position="194"/>
    </location>
</feature>
<dbReference type="InterPro" id="IPR001810">
    <property type="entry name" value="F-box_dom"/>
</dbReference>
<keyword evidence="5" id="KW-1185">Reference proteome</keyword>
<dbReference type="Proteomes" id="UP000244336">
    <property type="component" value="Chromosome 3"/>
</dbReference>
<sequence>MAGAAILPRPRKRPRRCKHAPLSLPLDLLSEVAVRSDPVTLVRCATTCKELRRHAQRFVVPSLLRGGLVDRRDGNLMLVDAATAEATRLLRAGACFAPGADGKGAATFCRPLAARDGLVLVQGMVDLGPEEKLCVYRPPPAVAKPCHRDRGSLANPRLLVGARHVGPSRPELEPPDHARGRGAAAAGEPRRRRGHRAVAVHLNRTYYVLKLHVWAARVTFTELPKSFHRACRSLPRHDRTVQILMAMSPSGRSPVVLVANSDVVSAWAQSERTGKWGKRPEFVRDCGVMKGRVGSLRLEWFAERSGVVLVAAPDSTTFLLDLRSKDIRSVTRVLQQ</sequence>
<dbReference type="AlphaFoldDB" id="A0A2T7E698"/>
<dbReference type="OrthoDB" id="695200at2759"/>
<dbReference type="PANTHER" id="PTHR35828:SF23">
    <property type="entry name" value="F-BOX DOMAIN-CONTAINING PROTEIN"/>
    <property type="match status" value="1"/>
</dbReference>
<feature type="domain" description="F-box" evidence="2">
    <location>
        <begin position="22"/>
        <end position="57"/>
    </location>
</feature>
<dbReference type="SUPFAM" id="SSF81383">
    <property type="entry name" value="F-box domain"/>
    <property type="match status" value="1"/>
</dbReference>